<comment type="caution">
    <text evidence="1">The sequence shown here is derived from an EMBL/GenBank/DDBJ whole genome shotgun (WGS) entry which is preliminary data.</text>
</comment>
<accession>X1TUF3</accession>
<sequence>MKYKEGYQVTSTLEPGGACVQSTVPVIQSGECQVTVPCGGDRRWAMAQDDEMIFAMPKGKLEDLMLGLRHFDETETFRFPTKFSVRPDYPLSETYVEIGKMIGLEMHD</sequence>
<reference evidence="1" key="1">
    <citation type="journal article" date="2014" name="Front. Microbiol.">
        <title>High frequency of phylogenetically diverse reductive dehalogenase-homologous genes in deep subseafloor sedimentary metagenomes.</title>
        <authorList>
            <person name="Kawai M."/>
            <person name="Futagami T."/>
            <person name="Toyoda A."/>
            <person name="Takaki Y."/>
            <person name="Nishi S."/>
            <person name="Hori S."/>
            <person name="Arai W."/>
            <person name="Tsubouchi T."/>
            <person name="Morono Y."/>
            <person name="Uchiyama I."/>
            <person name="Ito T."/>
            <person name="Fujiyama A."/>
            <person name="Inagaki F."/>
            <person name="Takami H."/>
        </authorList>
    </citation>
    <scope>NUCLEOTIDE SEQUENCE</scope>
    <source>
        <strain evidence="1">Expedition CK06-06</strain>
    </source>
</reference>
<dbReference type="EMBL" id="BARW01023051">
    <property type="protein sequence ID" value="GAI91200.1"/>
    <property type="molecule type" value="Genomic_DNA"/>
</dbReference>
<dbReference type="AlphaFoldDB" id="X1TUF3"/>
<dbReference type="Pfam" id="PF02596">
    <property type="entry name" value="DUF169"/>
    <property type="match status" value="1"/>
</dbReference>
<name>X1TUF3_9ZZZZ</name>
<organism evidence="1">
    <name type="scientific">marine sediment metagenome</name>
    <dbReference type="NCBI Taxonomy" id="412755"/>
    <lineage>
        <taxon>unclassified sequences</taxon>
        <taxon>metagenomes</taxon>
        <taxon>ecological metagenomes</taxon>
    </lineage>
</organism>
<proteinExistence type="predicted"/>
<gene>
    <name evidence="1" type="ORF">S12H4_38312</name>
</gene>
<evidence type="ECO:0000313" key="1">
    <source>
        <dbReference type="EMBL" id="GAI91200.1"/>
    </source>
</evidence>
<protein>
    <submittedName>
        <fullName evidence="1">Uncharacterized protein</fullName>
    </submittedName>
</protein>
<dbReference type="InterPro" id="IPR003748">
    <property type="entry name" value="DUF169"/>
</dbReference>